<dbReference type="GO" id="GO:0032259">
    <property type="term" value="P:methylation"/>
    <property type="evidence" value="ECO:0007669"/>
    <property type="project" value="UniProtKB-KW"/>
</dbReference>
<dbReference type="InterPro" id="IPR036217">
    <property type="entry name" value="MethylDNA_cys_MeTrfase_DNAb"/>
</dbReference>
<keyword evidence="3 9" id="KW-0808">Transferase</keyword>
<dbReference type="Proteomes" id="UP000199040">
    <property type="component" value="Unassembled WGS sequence"/>
</dbReference>
<evidence type="ECO:0000256" key="4">
    <source>
        <dbReference type="ARBA" id="ARBA00022763"/>
    </source>
</evidence>
<dbReference type="Pfam" id="PF01035">
    <property type="entry name" value="DNA_binding_1"/>
    <property type="match status" value="1"/>
</dbReference>
<dbReference type="InterPro" id="IPR014048">
    <property type="entry name" value="MethylDNA_cys_MeTrfase_DNA-bd"/>
</dbReference>
<dbReference type="InterPro" id="IPR001497">
    <property type="entry name" value="MethylDNA_cys_MeTrfase_AS"/>
</dbReference>
<dbReference type="Gene3D" id="3.30.160.70">
    <property type="entry name" value="Methylated DNA-protein cysteine methyltransferase domain"/>
    <property type="match status" value="1"/>
</dbReference>
<keyword evidence="10" id="KW-1185">Reference proteome</keyword>
<dbReference type="SUPFAM" id="SSF46767">
    <property type="entry name" value="Methylated DNA-protein cysteine methyltransferase, C-terminal domain"/>
    <property type="match status" value="1"/>
</dbReference>
<dbReference type="SUPFAM" id="SSF53155">
    <property type="entry name" value="Methylated DNA-protein cysteine methyltransferase domain"/>
    <property type="match status" value="1"/>
</dbReference>
<dbReference type="PANTHER" id="PTHR10815">
    <property type="entry name" value="METHYLATED-DNA--PROTEIN-CYSTEINE METHYLTRANSFERASE"/>
    <property type="match status" value="1"/>
</dbReference>
<evidence type="ECO:0000256" key="6">
    <source>
        <dbReference type="ARBA" id="ARBA00049348"/>
    </source>
</evidence>
<comment type="catalytic activity">
    <reaction evidence="6">
        <text>a 6-O-methyl-2'-deoxyguanosine in DNA + L-cysteinyl-[protein] = S-methyl-L-cysteinyl-[protein] + a 2'-deoxyguanosine in DNA</text>
        <dbReference type="Rhea" id="RHEA:24000"/>
        <dbReference type="Rhea" id="RHEA-COMP:10131"/>
        <dbReference type="Rhea" id="RHEA-COMP:10132"/>
        <dbReference type="Rhea" id="RHEA-COMP:11367"/>
        <dbReference type="Rhea" id="RHEA-COMP:11368"/>
        <dbReference type="ChEBI" id="CHEBI:29950"/>
        <dbReference type="ChEBI" id="CHEBI:82612"/>
        <dbReference type="ChEBI" id="CHEBI:85445"/>
        <dbReference type="ChEBI" id="CHEBI:85448"/>
        <dbReference type="EC" id="2.1.1.63"/>
    </reaction>
</comment>
<feature type="domain" description="Methylated-DNA-[protein]-cysteine S-methyltransferase DNA binding" evidence="7">
    <location>
        <begin position="76"/>
        <end position="152"/>
    </location>
</feature>
<gene>
    <name evidence="9" type="ORF">SAMN04487959_11266</name>
</gene>
<evidence type="ECO:0000313" key="9">
    <source>
        <dbReference type="EMBL" id="SFH91190.1"/>
    </source>
</evidence>
<dbReference type="AlphaFoldDB" id="A0A1I3DWS8"/>
<organism evidence="9 10">
    <name type="scientific">Modicisalibacter xianhensis</name>
    <dbReference type="NCBI Taxonomy" id="442341"/>
    <lineage>
        <taxon>Bacteria</taxon>
        <taxon>Pseudomonadati</taxon>
        <taxon>Pseudomonadota</taxon>
        <taxon>Gammaproteobacteria</taxon>
        <taxon>Oceanospirillales</taxon>
        <taxon>Halomonadaceae</taxon>
        <taxon>Modicisalibacter</taxon>
    </lineage>
</organism>
<evidence type="ECO:0000256" key="2">
    <source>
        <dbReference type="ARBA" id="ARBA00022603"/>
    </source>
</evidence>
<dbReference type="STRING" id="442341.SAMN04487959_11266"/>
<dbReference type="InterPro" id="IPR036631">
    <property type="entry name" value="MGMT_N_sf"/>
</dbReference>
<dbReference type="EMBL" id="FOPY01000012">
    <property type="protein sequence ID" value="SFH91190.1"/>
    <property type="molecule type" value="Genomic_DNA"/>
</dbReference>
<protein>
    <submittedName>
        <fullName evidence="9">Methylated-DNA-[protein]-cysteine S-methyltransferase</fullName>
    </submittedName>
</protein>
<keyword evidence="4" id="KW-0227">DNA damage</keyword>
<evidence type="ECO:0000256" key="3">
    <source>
        <dbReference type="ARBA" id="ARBA00022679"/>
    </source>
</evidence>
<feature type="domain" description="Methylguanine DNA methyltransferase ribonuclease-like" evidence="8">
    <location>
        <begin position="1"/>
        <end position="70"/>
    </location>
</feature>
<dbReference type="Gene3D" id="1.10.10.10">
    <property type="entry name" value="Winged helix-like DNA-binding domain superfamily/Winged helix DNA-binding domain"/>
    <property type="match status" value="1"/>
</dbReference>
<dbReference type="Pfam" id="PF02870">
    <property type="entry name" value="Methyltransf_1N"/>
    <property type="match status" value="1"/>
</dbReference>
<sequence>MHYTIFASPVGELLLAGDKLGLRRLCFLDDRAAPPETAQWQRDDEALAEAREEVLAYLVGRRRSFNVDVAPEGSDAQREVWAAVMRIPYGRTRTYGEVAQRLGSGKPVIAVSSASAANPLPILIPCHRLVAAKGIGRYSGGEALKQRLLDMECGTAGLQ</sequence>
<dbReference type="PROSITE" id="PS00374">
    <property type="entry name" value="MGMT"/>
    <property type="match status" value="1"/>
</dbReference>
<dbReference type="PANTHER" id="PTHR10815:SF5">
    <property type="entry name" value="METHYLATED-DNA--PROTEIN-CYSTEINE METHYLTRANSFERASE"/>
    <property type="match status" value="1"/>
</dbReference>
<proteinExistence type="predicted"/>
<dbReference type="RefSeq" id="WP_092848150.1">
    <property type="nucleotide sequence ID" value="NZ_FOPY01000012.1"/>
</dbReference>
<comment type="catalytic activity">
    <reaction evidence="1">
        <text>a 4-O-methyl-thymidine in DNA + L-cysteinyl-[protein] = a thymidine in DNA + S-methyl-L-cysteinyl-[protein]</text>
        <dbReference type="Rhea" id="RHEA:53428"/>
        <dbReference type="Rhea" id="RHEA-COMP:10131"/>
        <dbReference type="Rhea" id="RHEA-COMP:10132"/>
        <dbReference type="Rhea" id="RHEA-COMP:13555"/>
        <dbReference type="Rhea" id="RHEA-COMP:13556"/>
        <dbReference type="ChEBI" id="CHEBI:29950"/>
        <dbReference type="ChEBI" id="CHEBI:82612"/>
        <dbReference type="ChEBI" id="CHEBI:137386"/>
        <dbReference type="ChEBI" id="CHEBI:137387"/>
        <dbReference type="EC" id="2.1.1.63"/>
    </reaction>
</comment>
<evidence type="ECO:0000259" key="8">
    <source>
        <dbReference type="Pfam" id="PF02870"/>
    </source>
</evidence>
<dbReference type="InterPro" id="IPR036388">
    <property type="entry name" value="WH-like_DNA-bd_sf"/>
</dbReference>
<dbReference type="CDD" id="cd06445">
    <property type="entry name" value="ATase"/>
    <property type="match status" value="1"/>
</dbReference>
<dbReference type="GO" id="GO:0006281">
    <property type="term" value="P:DNA repair"/>
    <property type="evidence" value="ECO:0007669"/>
    <property type="project" value="UniProtKB-KW"/>
</dbReference>
<reference evidence="9 10" key="1">
    <citation type="submission" date="2016-10" db="EMBL/GenBank/DDBJ databases">
        <authorList>
            <person name="de Groot N.N."/>
        </authorList>
    </citation>
    <scope>NUCLEOTIDE SEQUENCE [LARGE SCALE GENOMIC DNA]</scope>
    <source>
        <strain evidence="9 10">CGMCC 1.6848</strain>
    </source>
</reference>
<keyword evidence="5" id="KW-0234">DNA repair</keyword>
<dbReference type="InterPro" id="IPR008332">
    <property type="entry name" value="MethylG_MeTrfase_N"/>
</dbReference>
<accession>A0A1I3DWS8</accession>
<evidence type="ECO:0000259" key="7">
    <source>
        <dbReference type="Pfam" id="PF01035"/>
    </source>
</evidence>
<name>A0A1I3DWS8_9GAMM</name>
<evidence type="ECO:0000256" key="5">
    <source>
        <dbReference type="ARBA" id="ARBA00023204"/>
    </source>
</evidence>
<dbReference type="NCBIfam" id="TIGR00589">
    <property type="entry name" value="ogt"/>
    <property type="match status" value="1"/>
</dbReference>
<dbReference type="GO" id="GO:0003908">
    <property type="term" value="F:methylated-DNA-[protein]-cysteine S-methyltransferase activity"/>
    <property type="evidence" value="ECO:0007669"/>
    <property type="project" value="UniProtKB-EC"/>
</dbReference>
<evidence type="ECO:0000313" key="10">
    <source>
        <dbReference type="Proteomes" id="UP000199040"/>
    </source>
</evidence>
<keyword evidence="2 9" id="KW-0489">Methyltransferase</keyword>
<evidence type="ECO:0000256" key="1">
    <source>
        <dbReference type="ARBA" id="ARBA00001286"/>
    </source>
</evidence>